<dbReference type="SMART" id="SM00850">
    <property type="entry name" value="LytTR"/>
    <property type="match status" value="1"/>
</dbReference>
<dbReference type="InterPro" id="IPR001789">
    <property type="entry name" value="Sig_transdc_resp-reg_receiver"/>
</dbReference>
<name>A0ABY6CL13_9BACT</name>
<dbReference type="RefSeq" id="WP_262308649.1">
    <property type="nucleotide sequence ID" value="NZ_CP106679.1"/>
</dbReference>
<reference evidence="4" key="1">
    <citation type="submission" date="2022-09" db="EMBL/GenBank/DDBJ databases">
        <title>Comparative genomics and taxonomic characterization of three novel marine species of genus Reichenbachiella exhibiting antioxidant and polysaccharide degradation activities.</title>
        <authorList>
            <person name="Muhammad N."/>
            <person name="Lee Y.-J."/>
            <person name="Ko J."/>
            <person name="Kim S.-G."/>
        </authorList>
    </citation>
    <scope>NUCLEOTIDE SEQUENCE</scope>
    <source>
        <strain evidence="4">BKB1-1</strain>
    </source>
</reference>
<feature type="domain" description="Response regulatory" evidence="2">
    <location>
        <begin position="2"/>
        <end position="115"/>
    </location>
</feature>
<dbReference type="PROSITE" id="PS50110">
    <property type="entry name" value="RESPONSE_REGULATORY"/>
    <property type="match status" value="1"/>
</dbReference>
<dbReference type="InterPro" id="IPR046947">
    <property type="entry name" value="LytR-like"/>
</dbReference>
<dbReference type="GO" id="GO:0003677">
    <property type="term" value="F:DNA binding"/>
    <property type="evidence" value="ECO:0007669"/>
    <property type="project" value="UniProtKB-KW"/>
</dbReference>
<feature type="modified residue" description="4-aspartylphosphate" evidence="1">
    <location>
        <position position="55"/>
    </location>
</feature>
<evidence type="ECO:0000259" key="2">
    <source>
        <dbReference type="PROSITE" id="PS50110"/>
    </source>
</evidence>
<dbReference type="Gene3D" id="3.40.50.2300">
    <property type="match status" value="1"/>
</dbReference>
<dbReference type="Proteomes" id="UP001065174">
    <property type="component" value="Chromosome"/>
</dbReference>
<dbReference type="InterPro" id="IPR011006">
    <property type="entry name" value="CheY-like_superfamily"/>
</dbReference>
<sequence>MNVLIVEDEGIAADRLARLLGELQPDLRVLEVLDTVKSAVAWLRSNQSPDLLFFDIHLADGSSFEIFEQISVSCPVIFTTAYDQYAIKAFEVNSIDYLLKPIEVEKLERALLKYDALQNASPQIDLSQLQQMLGQPLKSYKERFVVKVGEHIKAIQTEAIACLYSVEGSTYLQTEEGKKFIIDFTLDQLADLLDPSVFFRINRKYIVKISAIQDIVTYSNSRLKIVLPSLDHNELIVSRERVGEFKSWLDS</sequence>
<dbReference type="SUPFAM" id="SSF52172">
    <property type="entry name" value="CheY-like"/>
    <property type="match status" value="1"/>
</dbReference>
<dbReference type="SMART" id="SM00448">
    <property type="entry name" value="REC"/>
    <property type="match status" value="1"/>
</dbReference>
<proteinExistence type="predicted"/>
<dbReference type="Gene3D" id="2.40.50.1020">
    <property type="entry name" value="LytTr DNA-binding domain"/>
    <property type="match status" value="1"/>
</dbReference>
<dbReference type="InterPro" id="IPR007492">
    <property type="entry name" value="LytTR_DNA-bd_dom"/>
</dbReference>
<evidence type="ECO:0000313" key="4">
    <source>
        <dbReference type="EMBL" id="UXP31209.1"/>
    </source>
</evidence>
<evidence type="ECO:0000256" key="1">
    <source>
        <dbReference type="PROSITE-ProRule" id="PRU00169"/>
    </source>
</evidence>
<gene>
    <name evidence="4" type="ORF">N6H18_12705</name>
</gene>
<keyword evidence="4" id="KW-0238">DNA-binding</keyword>
<dbReference type="PANTHER" id="PTHR37299">
    <property type="entry name" value="TRANSCRIPTIONAL REGULATOR-RELATED"/>
    <property type="match status" value="1"/>
</dbReference>
<dbReference type="PROSITE" id="PS50930">
    <property type="entry name" value="HTH_LYTTR"/>
    <property type="match status" value="1"/>
</dbReference>
<dbReference type="Pfam" id="PF00072">
    <property type="entry name" value="Response_reg"/>
    <property type="match status" value="1"/>
</dbReference>
<protein>
    <submittedName>
        <fullName evidence="4">LytTR family DNA-binding domain-containing protein</fullName>
    </submittedName>
</protein>
<dbReference type="Pfam" id="PF04397">
    <property type="entry name" value="LytTR"/>
    <property type="match status" value="1"/>
</dbReference>
<organism evidence="4 5">
    <name type="scientific">Reichenbachiella agarivorans</name>
    <dbReference type="NCBI Taxonomy" id="2979464"/>
    <lineage>
        <taxon>Bacteria</taxon>
        <taxon>Pseudomonadati</taxon>
        <taxon>Bacteroidota</taxon>
        <taxon>Cytophagia</taxon>
        <taxon>Cytophagales</taxon>
        <taxon>Reichenbachiellaceae</taxon>
        <taxon>Reichenbachiella</taxon>
    </lineage>
</organism>
<feature type="domain" description="HTH LytTR-type" evidence="3">
    <location>
        <begin position="144"/>
        <end position="251"/>
    </location>
</feature>
<accession>A0ABY6CL13</accession>
<evidence type="ECO:0000259" key="3">
    <source>
        <dbReference type="PROSITE" id="PS50930"/>
    </source>
</evidence>
<dbReference type="EMBL" id="CP106679">
    <property type="protein sequence ID" value="UXP31209.1"/>
    <property type="molecule type" value="Genomic_DNA"/>
</dbReference>
<dbReference type="PANTHER" id="PTHR37299:SF1">
    <property type="entry name" value="STAGE 0 SPORULATION PROTEIN A HOMOLOG"/>
    <property type="match status" value="1"/>
</dbReference>
<evidence type="ECO:0000313" key="5">
    <source>
        <dbReference type="Proteomes" id="UP001065174"/>
    </source>
</evidence>
<keyword evidence="5" id="KW-1185">Reference proteome</keyword>
<keyword evidence="1" id="KW-0597">Phosphoprotein</keyword>